<reference evidence="2 3" key="1">
    <citation type="submission" date="2011-01" db="EMBL/GenBank/DDBJ databases">
        <authorList>
            <person name="Muzny D."/>
            <person name="Qin X."/>
            <person name="Deng J."/>
            <person name="Jiang H."/>
            <person name="Liu Y."/>
            <person name="Qu J."/>
            <person name="Song X.-Z."/>
            <person name="Zhang L."/>
            <person name="Thornton R."/>
            <person name="Coyle M."/>
            <person name="Francisco L."/>
            <person name="Jackson L."/>
            <person name="Javaid M."/>
            <person name="Korchina V."/>
            <person name="Kovar C."/>
            <person name="Mata R."/>
            <person name="Mathew T."/>
            <person name="Ngo R."/>
            <person name="Nguyen L."/>
            <person name="Nguyen N."/>
            <person name="Okwuonu G."/>
            <person name="Ongeri F."/>
            <person name="Pham C."/>
            <person name="Simmons D."/>
            <person name="Wilczek-Boney K."/>
            <person name="Hale W."/>
            <person name="Jakkamsetti A."/>
            <person name="Pham P."/>
            <person name="Ruth R."/>
            <person name="San Lucas F."/>
            <person name="Warren J."/>
            <person name="Zhang J."/>
            <person name="Zhao Z."/>
            <person name="Zhou C."/>
            <person name="Zhu D."/>
            <person name="Lee S."/>
            <person name="Bess C."/>
            <person name="Blankenburg K."/>
            <person name="Forbes L."/>
            <person name="Fu Q."/>
            <person name="Gubbala S."/>
            <person name="Hirani K."/>
            <person name="Jayaseelan J.C."/>
            <person name="Lara F."/>
            <person name="Munidasa M."/>
            <person name="Palculict T."/>
            <person name="Patil S."/>
            <person name="Pu L.-L."/>
            <person name="Saada N."/>
            <person name="Tang L."/>
            <person name="Weissenberger G."/>
            <person name="Zhu Y."/>
            <person name="Hemphill L."/>
            <person name="Shang Y."/>
            <person name="Youmans B."/>
            <person name="Ayvaz T."/>
            <person name="Ross M."/>
            <person name="Santibanez J."/>
            <person name="Aqrawi P."/>
            <person name="Gross S."/>
            <person name="Joshi V."/>
            <person name="Fowler G."/>
            <person name="Nazareth L."/>
            <person name="Reid J."/>
            <person name="Worley K."/>
            <person name="Petrosino J."/>
            <person name="Highlander S."/>
            <person name="Gibbs R."/>
        </authorList>
    </citation>
    <scope>NUCLEOTIDE SEQUENCE [LARGE SCALE GENOMIC DNA]</scope>
    <source>
        <strain evidence="2 3">DSM 16608</strain>
    </source>
</reference>
<organism evidence="2 3">
    <name type="scientific">Prevotella multiformis DSM 16608</name>
    <dbReference type="NCBI Taxonomy" id="888743"/>
    <lineage>
        <taxon>Bacteria</taxon>
        <taxon>Pseudomonadati</taxon>
        <taxon>Bacteroidota</taxon>
        <taxon>Bacteroidia</taxon>
        <taxon>Bacteroidales</taxon>
        <taxon>Prevotellaceae</taxon>
        <taxon>Prevotella</taxon>
    </lineage>
</organism>
<gene>
    <name evidence="2" type="ORF">HMPREF9141_2072</name>
</gene>
<evidence type="ECO:0000256" key="1">
    <source>
        <dbReference type="SAM" id="MobiDB-lite"/>
    </source>
</evidence>
<proteinExistence type="predicted"/>
<comment type="caution">
    <text evidence="2">The sequence shown here is derived from an EMBL/GenBank/DDBJ whole genome shotgun (WGS) entry which is preliminary data.</text>
</comment>
<dbReference type="STRING" id="888743.HMPREF9141_2072"/>
<dbReference type="HOGENOM" id="CLU_2900441_0_0_10"/>
<dbReference type="AlphaFoldDB" id="F0F905"/>
<keyword evidence="3" id="KW-1185">Reference proteome</keyword>
<dbReference type="EMBL" id="AEWX01000027">
    <property type="protein sequence ID" value="EGC19532.1"/>
    <property type="molecule type" value="Genomic_DNA"/>
</dbReference>
<feature type="region of interest" description="Disordered" evidence="1">
    <location>
        <begin position="1"/>
        <end position="30"/>
    </location>
</feature>
<evidence type="ECO:0000313" key="3">
    <source>
        <dbReference type="Proteomes" id="UP000005697"/>
    </source>
</evidence>
<sequence>MRPCPSPCRECPDGGRAPAADAGRKQGGRRSVACPCQGFRPYAGAITFFIISLYVNRRIGLL</sequence>
<evidence type="ECO:0000313" key="2">
    <source>
        <dbReference type="EMBL" id="EGC19532.1"/>
    </source>
</evidence>
<accession>F0F905</accession>
<dbReference type="Proteomes" id="UP000005697">
    <property type="component" value="Unassembled WGS sequence"/>
</dbReference>
<protein>
    <submittedName>
        <fullName evidence="2">Uncharacterized protein</fullName>
    </submittedName>
</protein>
<name>F0F905_9BACT</name>